<dbReference type="EMBL" id="JAECVW010000001">
    <property type="protein sequence ID" value="MBH8593845.1"/>
    <property type="molecule type" value="Genomic_DNA"/>
</dbReference>
<proteinExistence type="predicted"/>
<dbReference type="Proteomes" id="UP000633619">
    <property type="component" value="Unassembled WGS sequence"/>
</dbReference>
<dbReference type="AlphaFoldDB" id="A0A8I1AAY0"/>
<organism evidence="2 3">
    <name type="scientific">Thermoactinomyces intermedius</name>
    <dbReference type="NCBI Taxonomy" id="2024"/>
    <lineage>
        <taxon>Bacteria</taxon>
        <taxon>Bacillati</taxon>
        <taxon>Bacillota</taxon>
        <taxon>Bacilli</taxon>
        <taxon>Bacillales</taxon>
        <taxon>Thermoactinomycetaceae</taxon>
        <taxon>Thermoactinomyces</taxon>
    </lineage>
</organism>
<evidence type="ECO:0000256" key="1">
    <source>
        <dbReference type="SAM" id="Coils"/>
    </source>
</evidence>
<evidence type="ECO:0000313" key="2">
    <source>
        <dbReference type="EMBL" id="MBH8593845.1"/>
    </source>
</evidence>
<gene>
    <name evidence="2" type="ORF">I8U20_00705</name>
</gene>
<protein>
    <recommendedName>
        <fullName evidence="4">Zinc ribbon domain-containing protein</fullName>
    </recommendedName>
</protein>
<dbReference type="RefSeq" id="WP_181731088.1">
    <property type="nucleotide sequence ID" value="NZ_JACEIR010000001.1"/>
</dbReference>
<name>A0A8I1AAY0_THEIN</name>
<keyword evidence="1" id="KW-0175">Coiled coil</keyword>
<feature type="coiled-coil region" evidence="1">
    <location>
        <begin position="73"/>
        <end position="103"/>
    </location>
</feature>
<evidence type="ECO:0008006" key="4">
    <source>
        <dbReference type="Google" id="ProtNLM"/>
    </source>
</evidence>
<keyword evidence="3" id="KW-1185">Reference proteome</keyword>
<evidence type="ECO:0000313" key="3">
    <source>
        <dbReference type="Proteomes" id="UP000633619"/>
    </source>
</evidence>
<comment type="caution">
    <text evidence="2">The sequence shown here is derived from an EMBL/GenBank/DDBJ whole genome shotgun (WGS) entry which is preliminary data.</text>
</comment>
<sequence>MNFFQDLKEKLEKSVETAGQKSQKMLEMSRLTLRIKGKKEDIEHEVSKLGWQVYRHWEENGNLELSDSIVLSLESIRDQQKRLEALTKELEELKNKEIVSRKEAERVPLDLASDESEGGTREALVSSVIYICPYCARQIAPDDSRCPHCQKRFN</sequence>
<accession>A0A8I1AAY0</accession>
<reference evidence="2 3" key="1">
    <citation type="submission" date="2020-12" db="EMBL/GenBank/DDBJ databases">
        <title>WGS of Thermoactinomyces spp.</title>
        <authorList>
            <person name="Cheng K."/>
        </authorList>
    </citation>
    <scope>NUCLEOTIDE SEQUENCE [LARGE SCALE GENOMIC DNA]</scope>
    <source>
        <strain evidence="3">CICC 10671\DSM 43846</strain>
    </source>
</reference>